<dbReference type="NCBIfam" id="TIGR00417">
    <property type="entry name" value="speE"/>
    <property type="match status" value="1"/>
</dbReference>
<dbReference type="InterPro" id="IPR037163">
    <property type="entry name" value="Spermidine_synt_N_sf"/>
</dbReference>
<evidence type="ECO:0000256" key="3">
    <source>
        <dbReference type="PROSITE-ProRule" id="PRU00354"/>
    </source>
</evidence>
<dbReference type="EMBL" id="UYRS01000009">
    <property type="protein sequence ID" value="VDK20240.1"/>
    <property type="molecule type" value="Genomic_DNA"/>
</dbReference>
<dbReference type="HAMAP" id="MF_00198">
    <property type="entry name" value="Spermidine_synth"/>
    <property type="match status" value="1"/>
</dbReference>
<evidence type="ECO:0000313" key="7">
    <source>
        <dbReference type="WBParaSite" id="TASK_0000010101-mRNA-1"/>
    </source>
</evidence>
<reference evidence="7" key="1">
    <citation type="submission" date="2017-02" db="UniProtKB">
        <authorList>
            <consortium name="WormBaseParasite"/>
        </authorList>
    </citation>
    <scope>IDENTIFICATION</scope>
</reference>
<dbReference type="Gene3D" id="2.30.140.10">
    <property type="entry name" value="Spermidine synthase, tetramerisation domain"/>
    <property type="match status" value="1"/>
</dbReference>
<evidence type="ECO:0000313" key="6">
    <source>
        <dbReference type="Proteomes" id="UP000282613"/>
    </source>
</evidence>
<feature type="active site" description="Proton acceptor" evidence="3">
    <location>
        <position position="164"/>
    </location>
</feature>
<evidence type="ECO:0000256" key="1">
    <source>
        <dbReference type="ARBA" id="ARBA00007867"/>
    </source>
</evidence>
<name>A0A0R3VSG8_TAEAS</name>
<dbReference type="InterPro" id="IPR035246">
    <property type="entry name" value="Spermidine_synt_N"/>
</dbReference>
<dbReference type="Pfam" id="PF17284">
    <property type="entry name" value="Spermine_synt_N"/>
    <property type="match status" value="1"/>
</dbReference>
<dbReference type="GO" id="GO:0005829">
    <property type="term" value="C:cytosol"/>
    <property type="evidence" value="ECO:0007669"/>
    <property type="project" value="TreeGrafter"/>
</dbReference>
<dbReference type="WBParaSite" id="TASK_0000010101-mRNA-1">
    <property type="protein sequence ID" value="TASK_0000010101-mRNA-1"/>
    <property type="gene ID" value="TASK_0000010101"/>
</dbReference>
<accession>A0A0R3VSG8</accession>
<keyword evidence="2 3" id="KW-0808">Transferase</keyword>
<dbReference type="Gene3D" id="3.40.50.150">
    <property type="entry name" value="Vaccinia Virus protein VP39"/>
    <property type="match status" value="2"/>
</dbReference>
<dbReference type="SUPFAM" id="SSF53335">
    <property type="entry name" value="S-adenosyl-L-methionine-dependent methyltransferases"/>
    <property type="match status" value="1"/>
</dbReference>
<sequence>MNSVMQGWFSEVSPDFPGQAFSLKVNEVLFEGKSEFQDVLIFKSATFGRVLVLDGRIQLTEKDEAFYQEMIAHIPLSVHPNPRRVLIIGGGDGGVSREVVRHQCVKHVDLVEIDGMVLNLSREYLPFTASGLDHPKVSVHVADGFAFLKEHAIKGEKYDVIITDSTDPGGPSTPLFNKEYFQLLSQALTDDGIICNQGEFVTTSTLHHVDKNAEIPVGCFQIVARPFDFISRLTLCGESLFLDLPIIKTMVGFCRDVFPNVGYAYNIIPTYTCGHLGYVIACKNEVTFHEPPADCKFYTKAVHKAAFVLPKCYEDVSFFTVINKHQFEEAIAFQ</sequence>
<organism evidence="7">
    <name type="scientific">Taenia asiatica</name>
    <name type="common">Asian tapeworm</name>
    <dbReference type="NCBI Taxonomy" id="60517"/>
    <lineage>
        <taxon>Eukaryota</taxon>
        <taxon>Metazoa</taxon>
        <taxon>Spiralia</taxon>
        <taxon>Lophotrochozoa</taxon>
        <taxon>Platyhelminthes</taxon>
        <taxon>Cestoda</taxon>
        <taxon>Eucestoda</taxon>
        <taxon>Cyclophyllidea</taxon>
        <taxon>Taeniidae</taxon>
        <taxon>Taenia</taxon>
    </lineage>
</organism>
<protein>
    <submittedName>
        <fullName evidence="7">PABS domain-containing protein</fullName>
    </submittedName>
</protein>
<keyword evidence="6" id="KW-1185">Reference proteome</keyword>
<dbReference type="InterPro" id="IPR029063">
    <property type="entry name" value="SAM-dependent_MTases_sf"/>
</dbReference>
<dbReference type="PROSITE" id="PS51006">
    <property type="entry name" value="PABS_2"/>
    <property type="match status" value="1"/>
</dbReference>
<dbReference type="GO" id="GO:0004766">
    <property type="term" value="F:spermidine synthase activity"/>
    <property type="evidence" value="ECO:0007669"/>
    <property type="project" value="TreeGrafter"/>
</dbReference>
<evidence type="ECO:0000259" key="4">
    <source>
        <dbReference type="PROSITE" id="PS51006"/>
    </source>
</evidence>
<evidence type="ECO:0000313" key="5">
    <source>
        <dbReference type="EMBL" id="VDK20240.1"/>
    </source>
</evidence>
<reference evidence="5 6" key="2">
    <citation type="submission" date="2018-11" db="EMBL/GenBank/DDBJ databases">
        <authorList>
            <consortium name="Pathogen Informatics"/>
        </authorList>
    </citation>
    <scope>NUCLEOTIDE SEQUENCE [LARGE SCALE GENOMIC DNA]</scope>
</reference>
<comment type="similarity">
    <text evidence="1">Belongs to the spermidine/spermine synthase family.</text>
</comment>
<gene>
    <name evidence="5" type="ORF">TASK_LOCUS102</name>
</gene>
<proteinExistence type="inferred from homology"/>
<dbReference type="AlphaFoldDB" id="A0A0R3VSG8"/>
<dbReference type="STRING" id="60517.A0A0R3VSG8"/>
<dbReference type="PANTHER" id="PTHR11558">
    <property type="entry name" value="SPERMIDINE/SPERMINE SYNTHASE"/>
    <property type="match status" value="1"/>
</dbReference>
<dbReference type="GO" id="GO:0008295">
    <property type="term" value="P:spermidine biosynthetic process"/>
    <property type="evidence" value="ECO:0007669"/>
    <property type="project" value="TreeGrafter"/>
</dbReference>
<dbReference type="PANTHER" id="PTHR11558:SF11">
    <property type="entry name" value="SPERMIDINE SYNTHASE"/>
    <property type="match status" value="1"/>
</dbReference>
<keyword evidence="3" id="KW-0620">Polyamine biosynthesis</keyword>
<dbReference type="Proteomes" id="UP000282613">
    <property type="component" value="Unassembled WGS sequence"/>
</dbReference>
<dbReference type="Pfam" id="PF01564">
    <property type="entry name" value="Spermine_synth"/>
    <property type="match status" value="1"/>
</dbReference>
<feature type="domain" description="PABS" evidence="4">
    <location>
        <begin position="6"/>
        <end position="283"/>
    </location>
</feature>
<dbReference type="OrthoDB" id="38125at2759"/>
<dbReference type="InterPro" id="IPR001045">
    <property type="entry name" value="Spermi_synthase"/>
</dbReference>
<evidence type="ECO:0000256" key="2">
    <source>
        <dbReference type="ARBA" id="ARBA00022679"/>
    </source>
</evidence>
<dbReference type="InterPro" id="IPR030374">
    <property type="entry name" value="PABS"/>
</dbReference>
<dbReference type="CDD" id="cd02440">
    <property type="entry name" value="AdoMet_MTases"/>
    <property type="match status" value="1"/>
</dbReference>